<feature type="transmembrane region" description="Helical" evidence="1">
    <location>
        <begin position="12"/>
        <end position="30"/>
    </location>
</feature>
<dbReference type="AlphaFoldDB" id="A0A1H7NRH7"/>
<evidence type="ECO:0000313" key="3">
    <source>
        <dbReference type="Proteomes" id="UP000186015"/>
    </source>
</evidence>
<feature type="transmembrane region" description="Helical" evidence="1">
    <location>
        <begin position="36"/>
        <end position="55"/>
    </location>
</feature>
<dbReference type="EMBL" id="FOAT01000016">
    <property type="protein sequence ID" value="SEL26016.1"/>
    <property type="molecule type" value="Genomic_DNA"/>
</dbReference>
<feature type="transmembrane region" description="Helical" evidence="1">
    <location>
        <begin position="62"/>
        <end position="79"/>
    </location>
</feature>
<keyword evidence="1" id="KW-0472">Membrane</keyword>
<dbReference type="OrthoDB" id="1829171at2"/>
<dbReference type="Proteomes" id="UP000186015">
    <property type="component" value="Unassembled WGS sequence"/>
</dbReference>
<reference evidence="2 3" key="1">
    <citation type="submission" date="2016-10" db="EMBL/GenBank/DDBJ databases">
        <authorList>
            <person name="de Groot N.N."/>
        </authorList>
    </citation>
    <scope>NUCLEOTIDE SEQUENCE [LARGE SCALE GENOMIC DNA]</scope>
    <source>
        <strain evidence="2 3">KH2T6</strain>
    </source>
</reference>
<gene>
    <name evidence="2" type="ORF">SAMN05216469_11659</name>
</gene>
<organism evidence="2 3">
    <name type="scientific">Ruminococcus albus</name>
    <dbReference type="NCBI Taxonomy" id="1264"/>
    <lineage>
        <taxon>Bacteria</taxon>
        <taxon>Bacillati</taxon>
        <taxon>Bacillota</taxon>
        <taxon>Clostridia</taxon>
        <taxon>Eubacteriales</taxon>
        <taxon>Oscillospiraceae</taxon>
        <taxon>Ruminococcus</taxon>
    </lineage>
</organism>
<accession>A0A1H7NRH7</accession>
<dbReference type="RefSeq" id="WP_074835202.1">
    <property type="nucleotide sequence ID" value="NZ_FOAT01000016.1"/>
</dbReference>
<name>A0A1H7NRH7_RUMAL</name>
<sequence>MYFDDDDSKIAGTVGAMIGAALGIGIWCLFGLLGRIAFIGGIAIFLGSFGGYYLLGKGMSKTGLIISAVIIAISVYIATRLNWSIALWKETGMSVSECYKILPKLLKKLGERGSFYKELFIGYLITLGGGFVALMKLGVIDN</sequence>
<keyword evidence="1" id="KW-0812">Transmembrane</keyword>
<evidence type="ECO:0000256" key="1">
    <source>
        <dbReference type="SAM" id="Phobius"/>
    </source>
</evidence>
<proteinExistence type="predicted"/>
<feature type="transmembrane region" description="Helical" evidence="1">
    <location>
        <begin position="120"/>
        <end position="139"/>
    </location>
</feature>
<evidence type="ECO:0000313" key="2">
    <source>
        <dbReference type="EMBL" id="SEL26016.1"/>
    </source>
</evidence>
<protein>
    <submittedName>
        <fullName evidence="2">Uncharacterized protein</fullName>
    </submittedName>
</protein>
<keyword evidence="1" id="KW-1133">Transmembrane helix</keyword>